<protein>
    <submittedName>
        <fullName evidence="8">ATP-binding cassette domain-containing protein</fullName>
    </submittedName>
</protein>
<gene>
    <name evidence="8" type="ORF">ACIBG2_16370</name>
</gene>
<comment type="similarity">
    <text evidence="2">Belongs to the ABC transporter superfamily.</text>
</comment>
<evidence type="ECO:0000259" key="7">
    <source>
        <dbReference type="PROSITE" id="PS50893"/>
    </source>
</evidence>
<keyword evidence="9" id="KW-1185">Reference proteome</keyword>
<dbReference type="RefSeq" id="WP_397082197.1">
    <property type="nucleotide sequence ID" value="NZ_JBITGY010000004.1"/>
</dbReference>
<keyword evidence="3" id="KW-0813">Transport</keyword>
<organism evidence="8 9">
    <name type="scientific">Nonomuraea typhae</name>
    <dbReference type="NCBI Taxonomy" id="2603600"/>
    <lineage>
        <taxon>Bacteria</taxon>
        <taxon>Bacillati</taxon>
        <taxon>Actinomycetota</taxon>
        <taxon>Actinomycetes</taxon>
        <taxon>Streptosporangiales</taxon>
        <taxon>Streptosporangiaceae</taxon>
        <taxon>Nonomuraea</taxon>
    </lineage>
</organism>
<dbReference type="InterPro" id="IPR003439">
    <property type="entry name" value="ABC_transporter-like_ATP-bd"/>
</dbReference>
<keyword evidence="6" id="KW-0046">Antibiotic resistance</keyword>
<dbReference type="InterPro" id="IPR027417">
    <property type="entry name" value="P-loop_NTPase"/>
</dbReference>
<reference evidence="8 9" key="1">
    <citation type="submission" date="2024-10" db="EMBL/GenBank/DDBJ databases">
        <title>The Natural Products Discovery Center: Release of the First 8490 Sequenced Strains for Exploring Actinobacteria Biosynthetic Diversity.</title>
        <authorList>
            <person name="Kalkreuter E."/>
            <person name="Kautsar S.A."/>
            <person name="Yang D."/>
            <person name="Bader C.D."/>
            <person name="Teijaro C.N."/>
            <person name="Fluegel L."/>
            <person name="Davis C.M."/>
            <person name="Simpson J.R."/>
            <person name="Lauterbach L."/>
            <person name="Steele A.D."/>
            <person name="Gui C."/>
            <person name="Meng S."/>
            <person name="Li G."/>
            <person name="Viehrig K."/>
            <person name="Ye F."/>
            <person name="Su P."/>
            <person name="Kiefer A.F."/>
            <person name="Nichols A."/>
            <person name="Cepeda A.J."/>
            <person name="Yan W."/>
            <person name="Fan B."/>
            <person name="Jiang Y."/>
            <person name="Adhikari A."/>
            <person name="Zheng C.-J."/>
            <person name="Schuster L."/>
            <person name="Cowan T.M."/>
            <person name="Smanski M.J."/>
            <person name="Chevrette M.G."/>
            <person name="De Carvalho L.P.S."/>
            <person name="Shen B."/>
        </authorList>
    </citation>
    <scope>NUCLEOTIDE SEQUENCE [LARGE SCALE GENOMIC DNA]</scope>
    <source>
        <strain evidence="8 9">NPDC050545</strain>
    </source>
</reference>
<evidence type="ECO:0000256" key="5">
    <source>
        <dbReference type="ARBA" id="ARBA00022840"/>
    </source>
</evidence>
<dbReference type="SMART" id="SM00382">
    <property type="entry name" value="AAA"/>
    <property type="match status" value="1"/>
</dbReference>
<dbReference type="InterPro" id="IPR025302">
    <property type="entry name" value="DrrA1/2-like_C"/>
</dbReference>
<dbReference type="PROSITE" id="PS50893">
    <property type="entry name" value="ABC_TRANSPORTER_2"/>
    <property type="match status" value="1"/>
</dbReference>
<keyword evidence="4" id="KW-0547">Nucleotide-binding</keyword>
<evidence type="ECO:0000256" key="2">
    <source>
        <dbReference type="ARBA" id="ARBA00005417"/>
    </source>
</evidence>
<dbReference type="SUPFAM" id="SSF52540">
    <property type="entry name" value="P-loop containing nucleoside triphosphate hydrolases"/>
    <property type="match status" value="1"/>
</dbReference>
<comment type="caution">
    <text evidence="8">The sequence shown here is derived from an EMBL/GenBank/DDBJ whole genome shotgun (WGS) entry which is preliminary data.</text>
</comment>
<evidence type="ECO:0000256" key="6">
    <source>
        <dbReference type="ARBA" id="ARBA00023251"/>
    </source>
</evidence>
<dbReference type="Gene3D" id="3.40.50.300">
    <property type="entry name" value="P-loop containing nucleotide triphosphate hydrolases"/>
    <property type="match status" value="1"/>
</dbReference>
<dbReference type="Proteomes" id="UP001612741">
    <property type="component" value="Unassembled WGS sequence"/>
</dbReference>
<dbReference type="Pfam" id="PF13732">
    <property type="entry name" value="DrrA1-3_C"/>
    <property type="match status" value="1"/>
</dbReference>
<dbReference type="PROSITE" id="PS00211">
    <property type="entry name" value="ABC_TRANSPORTER_1"/>
    <property type="match status" value="1"/>
</dbReference>
<evidence type="ECO:0000256" key="3">
    <source>
        <dbReference type="ARBA" id="ARBA00022448"/>
    </source>
</evidence>
<dbReference type="PANTHER" id="PTHR42711">
    <property type="entry name" value="ABC TRANSPORTER ATP-BINDING PROTEIN"/>
    <property type="match status" value="1"/>
</dbReference>
<accession>A0ABW7YWW0</accession>
<sequence>MVHRPTEAPAVEAAHLERVFRTRYGTTTAVADLDLTVRSGEIVALLGPNGAGKTTTLRMLTTLLRPTGGKATVAGCDLLGEASAVRAKIGYVAQGGSTDRGLRVREELGQQCRFHGLDRAAAGARASELCELLELADVADRPIGALSGGQQRRVEVALGLAHQPQLIFLDEPTLGLDPPGRRDLREHVRRIRDERGTTVVFSTNLTEEADVLCDRVIVIDQGKKVAEGSPLELKRRIAGDVVTFHADDVDRAREAVLGRGRVREVAAAGEALRVTVDDGENAVGDLAKVLADAGIQFRAVDLHRPTLDDVFFEVTGRSMREG</sequence>
<dbReference type="InterPro" id="IPR003593">
    <property type="entry name" value="AAA+_ATPase"/>
</dbReference>
<evidence type="ECO:0000256" key="4">
    <source>
        <dbReference type="ARBA" id="ARBA00022741"/>
    </source>
</evidence>
<proteinExistence type="inferred from homology"/>
<dbReference type="Pfam" id="PF00005">
    <property type="entry name" value="ABC_tran"/>
    <property type="match status" value="1"/>
</dbReference>
<keyword evidence="5 8" id="KW-0067">ATP-binding</keyword>
<evidence type="ECO:0000313" key="8">
    <source>
        <dbReference type="EMBL" id="MFI6498964.1"/>
    </source>
</evidence>
<evidence type="ECO:0000313" key="9">
    <source>
        <dbReference type="Proteomes" id="UP001612741"/>
    </source>
</evidence>
<dbReference type="EMBL" id="JBITGY010000004">
    <property type="protein sequence ID" value="MFI6498964.1"/>
    <property type="molecule type" value="Genomic_DNA"/>
</dbReference>
<feature type="domain" description="ABC transporter" evidence="7">
    <location>
        <begin position="14"/>
        <end position="246"/>
    </location>
</feature>
<dbReference type="InterPro" id="IPR050763">
    <property type="entry name" value="ABC_transporter_ATP-binding"/>
</dbReference>
<dbReference type="PANTHER" id="PTHR42711:SF5">
    <property type="entry name" value="ABC TRANSPORTER ATP-BINDING PROTEIN NATA"/>
    <property type="match status" value="1"/>
</dbReference>
<dbReference type="InterPro" id="IPR017871">
    <property type="entry name" value="ABC_transporter-like_CS"/>
</dbReference>
<evidence type="ECO:0000256" key="1">
    <source>
        <dbReference type="ARBA" id="ARBA00004202"/>
    </source>
</evidence>
<dbReference type="GO" id="GO:0005524">
    <property type="term" value="F:ATP binding"/>
    <property type="evidence" value="ECO:0007669"/>
    <property type="project" value="UniProtKB-KW"/>
</dbReference>
<comment type="subcellular location">
    <subcellularLocation>
        <location evidence="1">Cell membrane</location>
        <topology evidence="1">Peripheral membrane protein</topology>
    </subcellularLocation>
</comment>
<name>A0ABW7YWW0_9ACTN</name>